<feature type="region of interest" description="Disordered" evidence="1">
    <location>
        <begin position="1"/>
        <end position="92"/>
    </location>
</feature>
<protein>
    <submittedName>
        <fullName evidence="2">Uncharacterized protein</fullName>
    </submittedName>
</protein>
<accession>A0AA86V9R9</accession>
<feature type="compositionally biased region" description="Basic and acidic residues" evidence="1">
    <location>
        <begin position="222"/>
        <end position="232"/>
    </location>
</feature>
<feature type="region of interest" description="Disordered" evidence="1">
    <location>
        <begin position="104"/>
        <end position="123"/>
    </location>
</feature>
<evidence type="ECO:0000313" key="3">
    <source>
        <dbReference type="Proteomes" id="UP001189624"/>
    </source>
</evidence>
<dbReference type="PANTHER" id="PTHR34468:SF2">
    <property type="entry name" value="MICROTUBULE-ASSOCIATED FUTSCH-LIKE PROTEIN"/>
    <property type="match status" value="1"/>
</dbReference>
<gene>
    <name evidence="2" type="ORF">AYBTSS11_LOCUS11701</name>
</gene>
<name>A0AA86V9R9_9FABA</name>
<feature type="compositionally biased region" description="Polar residues" evidence="1">
    <location>
        <begin position="341"/>
        <end position="355"/>
    </location>
</feature>
<feature type="compositionally biased region" description="Basic and acidic residues" evidence="1">
    <location>
        <begin position="374"/>
        <end position="386"/>
    </location>
</feature>
<feature type="compositionally biased region" description="Polar residues" evidence="1">
    <location>
        <begin position="111"/>
        <end position="123"/>
    </location>
</feature>
<feature type="compositionally biased region" description="Basic and acidic residues" evidence="1">
    <location>
        <begin position="32"/>
        <end position="46"/>
    </location>
</feature>
<evidence type="ECO:0000256" key="1">
    <source>
        <dbReference type="SAM" id="MobiDB-lite"/>
    </source>
</evidence>
<keyword evidence="3" id="KW-1185">Reference proteome</keyword>
<organism evidence="2 3">
    <name type="scientific">Sphenostylis stenocarpa</name>
    <dbReference type="NCBI Taxonomy" id="92480"/>
    <lineage>
        <taxon>Eukaryota</taxon>
        <taxon>Viridiplantae</taxon>
        <taxon>Streptophyta</taxon>
        <taxon>Embryophyta</taxon>
        <taxon>Tracheophyta</taxon>
        <taxon>Spermatophyta</taxon>
        <taxon>Magnoliopsida</taxon>
        <taxon>eudicotyledons</taxon>
        <taxon>Gunneridae</taxon>
        <taxon>Pentapetalae</taxon>
        <taxon>rosids</taxon>
        <taxon>fabids</taxon>
        <taxon>Fabales</taxon>
        <taxon>Fabaceae</taxon>
        <taxon>Papilionoideae</taxon>
        <taxon>50 kb inversion clade</taxon>
        <taxon>NPAAA clade</taxon>
        <taxon>indigoferoid/millettioid clade</taxon>
        <taxon>Phaseoleae</taxon>
        <taxon>Sphenostylis</taxon>
    </lineage>
</organism>
<feature type="compositionally biased region" description="Polar residues" evidence="1">
    <location>
        <begin position="270"/>
        <end position="280"/>
    </location>
</feature>
<feature type="compositionally biased region" description="Polar residues" evidence="1">
    <location>
        <begin position="321"/>
        <end position="332"/>
    </location>
</feature>
<feature type="compositionally biased region" description="Polar residues" evidence="1">
    <location>
        <begin position="387"/>
        <end position="399"/>
    </location>
</feature>
<dbReference type="AlphaFoldDB" id="A0AA86V9R9"/>
<dbReference type="Proteomes" id="UP001189624">
    <property type="component" value="Chromosome 3"/>
</dbReference>
<feature type="compositionally biased region" description="Basic residues" evidence="1">
    <location>
        <begin position="357"/>
        <end position="373"/>
    </location>
</feature>
<dbReference type="EMBL" id="OY731400">
    <property type="protein sequence ID" value="CAJ1944051.1"/>
    <property type="molecule type" value="Genomic_DNA"/>
</dbReference>
<reference evidence="2" key="1">
    <citation type="submission" date="2023-10" db="EMBL/GenBank/DDBJ databases">
        <authorList>
            <person name="Domelevo Entfellner J.-B."/>
        </authorList>
    </citation>
    <scope>NUCLEOTIDE SEQUENCE</scope>
</reference>
<proteinExistence type="predicted"/>
<evidence type="ECO:0000313" key="2">
    <source>
        <dbReference type="EMBL" id="CAJ1944051.1"/>
    </source>
</evidence>
<dbReference type="Gramene" id="rna-AYBTSS11_LOCUS11701">
    <property type="protein sequence ID" value="CAJ1944051.1"/>
    <property type="gene ID" value="gene-AYBTSS11_LOCUS11701"/>
</dbReference>
<dbReference type="PANTHER" id="PTHR34468">
    <property type="entry name" value="MICROTUBULE-ASSOCIATED FUTSCH-LIKE PROTEIN"/>
    <property type="match status" value="1"/>
</dbReference>
<feature type="region of interest" description="Disordered" evidence="1">
    <location>
        <begin position="221"/>
        <end position="407"/>
    </location>
</feature>
<sequence length="407" mass="45188">MEMEESVKEQPLSAGNSGRPKLQRYPLRSSSKSKESTPDNVSDSKRGLSTPRVSRSVGGLDFSGKDKSTSSKPPRRLSIPVRASPSPNPKLIGNITQISKSRKVKYGNGQGPQTRSLTPGSDISKTSGRMKFNLLSSSSYWLNQIKLSESAVKHSVSLGFFKLAWEARCEPFAKMQDELKCYVQRHQLAELGEVKELLQSYCNTENIEQPQISESISQVLEEGTRSSDDEVHCSSSTIMDTEKLKPESLETESTQLTPVKTETTKKETEATQLTPVNTETTMKEAESTQPNPVKTETTKKETEATQLTPIKIETTMKETESTQVSQMNNNPGSRLRENLKKNSANSRPTSDSGSSRLVKKSEKKKPTKQQTKKGKIEVKKQQKKSDFQSALQDVQSTDEISLFTEVA</sequence>